<dbReference type="InterPro" id="IPR013785">
    <property type="entry name" value="Aldolase_TIM"/>
</dbReference>
<organism evidence="4 5">
    <name type="scientific">Lientehia hominis</name>
    <dbReference type="NCBI Taxonomy" id="2897778"/>
    <lineage>
        <taxon>Bacteria</taxon>
        <taxon>Bacillati</taxon>
        <taxon>Bacillota</taxon>
        <taxon>Clostridia</taxon>
        <taxon>Lachnospirales</taxon>
        <taxon>Lachnospiraceae</taxon>
        <taxon>Lientehia</taxon>
    </lineage>
</organism>
<feature type="binding site" evidence="3">
    <location>
        <position position="104"/>
    </location>
    <ligand>
        <name>Zn(2+)</name>
        <dbReference type="ChEBI" id="CHEBI:29105"/>
        <label>2</label>
    </ligand>
</feature>
<dbReference type="Pfam" id="PF01116">
    <property type="entry name" value="F_bP_aldolase"/>
    <property type="match status" value="1"/>
</dbReference>
<dbReference type="GO" id="GO:0008270">
    <property type="term" value="F:zinc ion binding"/>
    <property type="evidence" value="ECO:0007669"/>
    <property type="project" value="InterPro"/>
</dbReference>
<feature type="binding site" evidence="2">
    <location>
        <position position="179"/>
    </location>
    <ligand>
        <name>dihydroxyacetone phosphate</name>
        <dbReference type="ChEBI" id="CHEBI:57642"/>
    </ligand>
</feature>
<feature type="binding site" evidence="2">
    <location>
        <begin position="207"/>
        <end position="209"/>
    </location>
    <ligand>
        <name>dihydroxyacetone phosphate</name>
        <dbReference type="ChEBI" id="CHEBI:57642"/>
    </ligand>
</feature>
<keyword evidence="5" id="KW-1185">Reference proteome</keyword>
<keyword evidence="3" id="KW-0479">Metal-binding</keyword>
<feature type="active site" description="Proton donor" evidence="1">
    <location>
        <position position="82"/>
    </location>
</feature>
<evidence type="ECO:0000256" key="1">
    <source>
        <dbReference type="PIRSR" id="PIRSR001359-1"/>
    </source>
</evidence>
<dbReference type="GO" id="GO:0016832">
    <property type="term" value="F:aldehyde-lyase activity"/>
    <property type="evidence" value="ECO:0007669"/>
    <property type="project" value="InterPro"/>
</dbReference>
<dbReference type="CDD" id="cd00947">
    <property type="entry name" value="TBP_aldolase_IIB"/>
    <property type="match status" value="1"/>
</dbReference>
<proteinExistence type="predicted"/>
<accession>A0AAP2RGS1</accession>
<name>A0AAP2RGS1_9FIRM</name>
<dbReference type="RefSeq" id="WP_231061801.1">
    <property type="nucleotide sequence ID" value="NZ_JAJNOR010000001.1"/>
</dbReference>
<evidence type="ECO:0000313" key="5">
    <source>
        <dbReference type="Proteomes" id="UP001299265"/>
    </source>
</evidence>
<reference evidence="4 5" key="1">
    <citation type="submission" date="2021-11" db="EMBL/GenBank/DDBJ databases">
        <title>Lacrimispora sp. nov. NSJ-141 isolated from human feces.</title>
        <authorList>
            <person name="Abdugheni R."/>
        </authorList>
    </citation>
    <scope>NUCLEOTIDE SEQUENCE [LARGE SCALE GENOMIC DNA]</scope>
    <source>
        <strain evidence="4 5">NSJ-141</strain>
    </source>
</reference>
<comment type="cofactor">
    <cofactor evidence="3">
        <name>Zn(2+)</name>
        <dbReference type="ChEBI" id="CHEBI:29105"/>
    </cofactor>
    <text evidence="3">Binds 2 Zn(2+) ions per subunit. One is catalytic and the other provides a structural contribution.</text>
</comment>
<dbReference type="PANTHER" id="PTHR30304:SF0">
    <property type="entry name" value="D-TAGATOSE-1,6-BISPHOSPHATE ALDOLASE SUBUNIT GATY-RELATED"/>
    <property type="match status" value="1"/>
</dbReference>
<dbReference type="Gene3D" id="3.20.20.70">
    <property type="entry name" value="Aldolase class I"/>
    <property type="match status" value="1"/>
</dbReference>
<gene>
    <name evidence="4" type="ORF">LQE92_04560</name>
</gene>
<protein>
    <submittedName>
        <fullName evidence="4">Class II fructose-bisphosphate aldolase</fullName>
    </submittedName>
</protein>
<dbReference type="AlphaFoldDB" id="A0AAP2RGS1"/>
<feature type="binding site" evidence="3">
    <location>
        <position position="178"/>
    </location>
    <ligand>
        <name>Zn(2+)</name>
        <dbReference type="ChEBI" id="CHEBI:29105"/>
        <label>1</label>
        <note>catalytic</note>
    </ligand>
</feature>
<dbReference type="PIRSF" id="PIRSF001359">
    <property type="entry name" value="F_bP_aldolase_II"/>
    <property type="match status" value="1"/>
</dbReference>
<dbReference type="SUPFAM" id="SSF51569">
    <property type="entry name" value="Aldolase"/>
    <property type="match status" value="1"/>
</dbReference>
<dbReference type="InterPro" id="IPR050246">
    <property type="entry name" value="Class_II_FBP_aldolase"/>
</dbReference>
<dbReference type="GO" id="GO:0005975">
    <property type="term" value="P:carbohydrate metabolic process"/>
    <property type="evidence" value="ECO:0007669"/>
    <property type="project" value="InterPro"/>
</dbReference>
<evidence type="ECO:0000256" key="2">
    <source>
        <dbReference type="PIRSR" id="PIRSR001359-2"/>
    </source>
</evidence>
<evidence type="ECO:0000313" key="4">
    <source>
        <dbReference type="EMBL" id="MCD2491897.1"/>
    </source>
</evidence>
<comment type="caution">
    <text evidence="4">The sequence shown here is derived from an EMBL/GenBank/DDBJ whole genome shotgun (WGS) entry which is preliminary data.</text>
</comment>
<evidence type="ECO:0000256" key="3">
    <source>
        <dbReference type="PIRSR" id="PIRSR001359-3"/>
    </source>
</evidence>
<dbReference type="EMBL" id="JAJNOR010000001">
    <property type="protein sequence ID" value="MCD2491897.1"/>
    <property type="molecule type" value="Genomic_DNA"/>
</dbReference>
<keyword evidence="3" id="KW-0862">Zinc</keyword>
<feature type="binding site" evidence="2">
    <location>
        <begin position="228"/>
        <end position="231"/>
    </location>
    <ligand>
        <name>dihydroxyacetone phosphate</name>
        <dbReference type="ChEBI" id="CHEBI:57642"/>
    </ligand>
</feature>
<dbReference type="InterPro" id="IPR000771">
    <property type="entry name" value="FBA_II"/>
</dbReference>
<feature type="binding site" evidence="3">
    <location>
        <position position="134"/>
    </location>
    <ligand>
        <name>Zn(2+)</name>
        <dbReference type="ChEBI" id="CHEBI:29105"/>
        <label>2</label>
    </ligand>
</feature>
<sequence>MALSNYVELLNYAKEHKITIGAFNALNLEILQALVSAASRKDAPIIVQTYHKHVDFAGADYMRAIAEVASTHSKVKIAMGLDHGRSYEQAKLCIDAGYSGVMIDLASEDYDYNVKETCRVVEAAHARGISVEAELGTISDADRTPEEIALGYTDPEIARRFVKDTGIDCLAVSIGTAHGVYKYTPKINFDLLKELIDTVSCPIVVHGGSGTPDEDVTEMVRMGIAKLNVGTDFFIAYNEALYAFYKEHGARCDIADALETARTAVEKVAEQKLDILTQFRI</sequence>
<dbReference type="NCBIfam" id="TIGR00167">
    <property type="entry name" value="cbbA"/>
    <property type="match status" value="1"/>
</dbReference>
<feature type="binding site" evidence="3">
    <location>
        <position position="83"/>
    </location>
    <ligand>
        <name>Zn(2+)</name>
        <dbReference type="ChEBI" id="CHEBI:29105"/>
        <label>1</label>
        <note>catalytic</note>
    </ligand>
</feature>
<dbReference type="Proteomes" id="UP001299265">
    <property type="component" value="Unassembled WGS sequence"/>
</dbReference>
<dbReference type="PANTHER" id="PTHR30304">
    <property type="entry name" value="D-TAGATOSE-1,6-BISPHOSPHATE ALDOLASE"/>
    <property type="match status" value="1"/>
</dbReference>
<feature type="binding site" evidence="3">
    <location>
        <position position="206"/>
    </location>
    <ligand>
        <name>Zn(2+)</name>
        <dbReference type="ChEBI" id="CHEBI:29105"/>
        <label>1</label>
        <note>catalytic</note>
    </ligand>
</feature>